<dbReference type="InterPro" id="IPR008914">
    <property type="entry name" value="PEBP"/>
</dbReference>
<dbReference type="Proteomes" id="UP000249497">
    <property type="component" value="Unassembled WGS sequence"/>
</dbReference>
<dbReference type="PANTHER" id="PTHR11362:SF82">
    <property type="entry name" value="PHOSPHATIDYLETHANOLAMINE-BINDING PROTEIN 4"/>
    <property type="match status" value="1"/>
</dbReference>
<feature type="non-terminal residue" evidence="1">
    <location>
        <position position="1"/>
    </location>
</feature>
<dbReference type="Pfam" id="PF01161">
    <property type="entry name" value="PBP"/>
    <property type="match status" value="1"/>
</dbReference>
<sequence length="172" mass="18981">AQTPPDFIYRTENTLIVNYAGKVLETPGNNLSVSDTLAQPTIGLQQNKVTGPFVFVMVDPSLNDNSGATDALHMVQTDLYLVPAPTTVDGVTFYQLTASCDPLAAYLTPNPLIGTEIHYFTQLLFEQPSNLEIPAKYAWYWADTVLNRVNFPLQEFVDDVGFGEPVAANYFL</sequence>
<evidence type="ECO:0000313" key="2">
    <source>
        <dbReference type="Proteomes" id="UP000249497"/>
    </source>
</evidence>
<organism evidence="1 2">
    <name type="scientific">Aspergillus japonicus CBS 114.51</name>
    <dbReference type="NCBI Taxonomy" id="1448312"/>
    <lineage>
        <taxon>Eukaryota</taxon>
        <taxon>Fungi</taxon>
        <taxon>Dikarya</taxon>
        <taxon>Ascomycota</taxon>
        <taxon>Pezizomycotina</taxon>
        <taxon>Eurotiomycetes</taxon>
        <taxon>Eurotiomycetidae</taxon>
        <taxon>Eurotiales</taxon>
        <taxon>Aspergillaceae</taxon>
        <taxon>Aspergillus</taxon>
        <taxon>Aspergillus subgen. Circumdati</taxon>
    </lineage>
</organism>
<dbReference type="RefSeq" id="XP_025522426.1">
    <property type="nucleotide sequence ID" value="XM_025667251.1"/>
</dbReference>
<dbReference type="GeneID" id="37170943"/>
<dbReference type="Gene3D" id="3.90.280.10">
    <property type="entry name" value="PEBP-like"/>
    <property type="match status" value="1"/>
</dbReference>
<name>A0A8T8WLK7_ASPJA</name>
<dbReference type="CDD" id="cd00866">
    <property type="entry name" value="PEBP_euk"/>
    <property type="match status" value="1"/>
</dbReference>
<gene>
    <name evidence="1" type="ORF">BO86DRAFT_274150</name>
</gene>
<dbReference type="AlphaFoldDB" id="A0A8T8WLK7"/>
<keyword evidence="2" id="KW-1185">Reference proteome</keyword>
<accession>A0A8T8WLK7</accession>
<proteinExistence type="predicted"/>
<dbReference type="PANTHER" id="PTHR11362">
    <property type="entry name" value="PHOSPHATIDYLETHANOLAMINE-BINDING PROTEIN"/>
    <property type="match status" value="1"/>
</dbReference>
<evidence type="ECO:0000313" key="1">
    <source>
        <dbReference type="EMBL" id="RAH76532.1"/>
    </source>
</evidence>
<protein>
    <submittedName>
        <fullName evidence="1">PEBP-like protein</fullName>
    </submittedName>
</protein>
<dbReference type="EMBL" id="KZ824866">
    <property type="protein sequence ID" value="RAH76532.1"/>
    <property type="molecule type" value="Genomic_DNA"/>
</dbReference>
<dbReference type="InterPro" id="IPR036610">
    <property type="entry name" value="PEBP-like_sf"/>
</dbReference>
<reference evidence="1 2" key="1">
    <citation type="submission" date="2018-02" db="EMBL/GenBank/DDBJ databases">
        <title>The genomes of Aspergillus section Nigri reveals drivers in fungal speciation.</title>
        <authorList>
            <consortium name="DOE Joint Genome Institute"/>
            <person name="Vesth T.C."/>
            <person name="Nybo J."/>
            <person name="Theobald S."/>
            <person name="Brandl J."/>
            <person name="Frisvad J.C."/>
            <person name="Nielsen K.F."/>
            <person name="Lyhne E.K."/>
            <person name="Kogle M.E."/>
            <person name="Kuo A."/>
            <person name="Riley R."/>
            <person name="Clum A."/>
            <person name="Nolan M."/>
            <person name="Lipzen A."/>
            <person name="Salamov A."/>
            <person name="Henrissat B."/>
            <person name="Wiebenga A."/>
            <person name="De vries R.P."/>
            <person name="Grigoriev I.V."/>
            <person name="Mortensen U.H."/>
            <person name="Andersen M.R."/>
            <person name="Baker S.E."/>
        </authorList>
    </citation>
    <scope>NUCLEOTIDE SEQUENCE [LARGE SCALE GENOMIC DNA]</scope>
    <source>
        <strain evidence="1 2">CBS 114.51</strain>
    </source>
</reference>
<dbReference type="OrthoDB" id="440553at2759"/>
<dbReference type="SUPFAM" id="SSF49777">
    <property type="entry name" value="PEBP-like"/>
    <property type="match status" value="1"/>
</dbReference>
<feature type="non-terminal residue" evidence="1">
    <location>
        <position position="172"/>
    </location>
</feature>
<dbReference type="InterPro" id="IPR035810">
    <property type="entry name" value="PEBP_euk"/>
</dbReference>